<sequence length="245" mass="26380">MTVYTDWFYLDRTMGLKRSNGFSLIELTVVLTVLGLLLGGALNAIRLSQEADRIRAAQMGLQVARQALVGHMLRNGRLPCAASTGPNSKGLEERDTDGRCAHLQGYLPWATLGLPRNDSWGRPYTYRVSEAFAQPNTRKQDQPLLAAGMVFHLLTQGDLEIRSSGGSDDDLTHIAAAVIVSHGAHGPGPLESGGHGDEAINTSDSPVFISKTQILQPPEEAYDDLTVWLGSPQLIAAALEAGRLP</sequence>
<keyword evidence="1" id="KW-1133">Transmembrane helix</keyword>
<dbReference type="NCBIfam" id="TIGR02532">
    <property type="entry name" value="IV_pilin_GFxxxE"/>
    <property type="match status" value="1"/>
</dbReference>
<gene>
    <name evidence="2" type="ORF">GCM10010971_36070</name>
</gene>
<keyword evidence="1" id="KW-0812">Transmembrane</keyword>
<dbReference type="InterPro" id="IPR012902">
    <property type="entry name" value="N_methyl_site"/>
</dbReference>
<organism evidence="2 3">
    <name type="scientific">Silvimonas amylolytica</name>
    <dbReference type="NCBI Taxonomy" id="449663"/>
    <lineage>
        <taxon>Bacteria</taxon>
        <taxon>Pseudomonadati</taxon>
        <taxon>Pseudomonadota</taxon>
        <taxon>Betaproteobacteria</taxon>
        <taxon>Neisseriales</taxon>
        <taxon>Chitinibacteraceae</taxon>
        <taxon>Silvimonas</taxon>
    </lineage>
</organism>
<proteinExistence type="predicted"/>
<keyword evidence="1" id="KW-0472">Membrane</keyword>
<evidence type="ECO:0008006" key="4">
    <source>
        <dbReference type="Google" id="ProtNLM"/>
    </source>
</evidence>
<dbReference type="EMBL" id="BMLY01000007">
    <property type="protein sequence ID" value="GGP27788.1"/>
    <property type="molecule type" value="Genomic_DNA"/>
</dbReference>
<feature type="transmembrane region" description="Helical" evidence="1">
    <location>
        <begin position="20"/>
        <end position="45"/>
    </location>
</feature>
<dbReference type="Proteomes" id="UP000621859">
    <property type="component" value="Unassembled WGS sequence"/>
</dbReference>
<keyword evidence="3" id="KW-1185">Reference proteome</keyword>
<accession>A0ABQ2PR68</accession>
<dbReference type="Pfam" id="PF07963">
    <property type="entry name" value="N_methyl"/>
    <property type="match status" value="1"/>
</dbReference>
<comment type="caution">
    <text evidence="2">The sequence shown here is derived from an EMBL/GenBank/DDBJ whole genome shotgun (WGS) entry which is preliminary data.</text>
</comment>
<evidence type="ECO:0000313" key="3">
    <source>
        <dbReference type="Proteomes" id="UP000621859"/>
    </source>
</evidence>
<name>A0ABQ2PR68_9NEIS</name>
<evidence type="ECO:0000313" key="2">
    <source>
        <dbReference type="EMBL" id="GGP27788.1"/>
    </source>
</evidence>
<evidence type="ECO:0000256" key="1">
    <source>
        <dbReference type="SAM" id="Phobius"/>
    </source>
</evidence>
<protein>
    <recommendedName>
        <fullName evidence="4">Prepilin-type N-terminal cleavage/methylation domain-containing protein</fullName>
    </recommendedName>
</protein>
<reference evidence="3" key="1">
    <citation type="journal article" date="2019" name="Int. J. Syst. Evol. Microbiol.">
        <title>The Global Catalogue of Microorganisms (GCM) 10K type strain sequencing project: providing services to taxonomists for standard genome sequencing and annotation.</title>
        <authorList>
            <consortium name="The Broad Institute Genomics Platform"/>
            <consortium name="The Broad Institute Genome Sequencing Center for Infectious Disease"/>
            <person name="Wu L."/>
            <person name="Ma J."/>
        </authorList>
    </citation>
    <scope>NUCLEOTIDE SEQUENCE [LARGE SCALE GENOMIC DNA]</scope>
    <source>
        <strain evidence="3">CGMCC 1.8860</strain>
    </source>
</reference>
<dbReference type="Gene3D" id="3.30.700.10">
    <property type="entry name" value="Glycoprotein, Type 4 Pilin"/>
    <property type="match status" value="1"/>
</dbReference>
<dbReference type="InterPro" id="IPR045584">
    <property type="entry name" value="Pilin-like"/>
</dbReference>
<dbReference type="SUPFAM" id="SSF54523">
    <property type="entry name" value="Pili subunits"/>
    <property type="match status" value="1"/>
</dbReference>